<dbReference type="OrthoDB" id="9800680at2"/>
<comment type="pathway">
    <text evidence="7">Carbohydrate biosynthesis; dTDP-L-rhamnose biosynthesis.</text>
</comment>
<dbReference type="PANTHER" id="PTHR21047">
    <property type="entry name" value="DTDP-6-DEOXY-D-GLUCOSE-3,5 EPIMERASE"/>
    <property type="match status" value="1"/>
</dbReference>
<sequence length="179" mass="20116">MPFSFFSGELPGLIIIEPRVFPDDRGFFLETFKESDFTPAGISGPFVQDNHSRSSRGVLRGLHFQKEPHAQGKLVRVSRGVAWDVAVDLRNSSPAYGKWTALELSEDNQRMVYIPPGFAHGFLALEDDTELQYKCTAEYKGDADAGVRWDDPDIAIDWPFTDVIVSEKDMSLPYLKDLA</sequence>
<dbReference type="GO" id="GO:0005829">
    <property type="term" value="C:cytosol"/>
    <property type="evidence" value="ECO:0007669"/>
    <property type="project" value="TreeGrafter"/>
</dbReference>
<keyword evidence="9" id="KW-1185">Reference proteome</keyword>
<proteinExistence type="inferred from homology"/>
<dbReference type="SUPFAM" id="SSF51182">
    <property type="entry name" value="RmlC-like cupins"/>
    <property type="match status" value="1"/>
</dbReference>
<comment type="function">
    <text evidence="2 7">Catalyzes the epimerization of the C3' and C5'positions of dTDP-6-deoxy-D-xylo-4-hexulose, forming dTDP-6-deoxy-L-lyxo-4-hexulose.</text>
</comment>
<dbReference type="STRING" id="1963862.B4O97_11805"/>
<keyword evidence="7" id="KW-0413">Isomerase</keyword>
<evidence type="ECO:0000313" key="8">
    <source>
        <dbReference type="EMBL" id="ORC34626.1"/>
    </source>
</evidence>
<dbReference type="InterPro" id="IPR000888">
    <property type="entry name" value="RmlC-like"/>
</dbReference>
<feature type="active site" description="Proton acceptor" evidence="5">
    <location>
        <position position="63"/>
    </location>
</feature>
<evidence type="ECO:0000256" key="3">
    <source>
        <dbReference type="ARBA" id="ARBA00012098"/>
    </source>
</evidence>
<dbReference type="GO" id="GO:0008830">
    <property type="term" value="F:dTDP-4-dehydrorhamnose 3,5-epimerase activity"/>
    <property type="evidence" value="ECO:0007669"/>
    <property type="project" value="UniProtKB-UniRule"/>
</dbReference>
<dbReference type="EMBL" id="MWQY01000012">
    <property type="protein sequence ID" value="ORC34626.1"/>
    <property type="molecule type" value="Genomic_DNA"/>
</dbReference>
<comment type="subunit">
    <text evidence="7">Homodimer.</text>
</comment>
<name>A0A1Y1RWN4_9SPIO</name>
<evidence type="ECO:0000313" key="9">
    <source>
        <dbReference type="Proteomes" id="UP000192343"/>
    </source>
</evidence>
<evidence type="ECO:0000256" key="4">
    <source>
        <dbReference type="ARBA" id="ARBA00019595"/>
    </source>
</evidence>
<feature type="site" description="Participates in a stacking interaction with the thymidine ring of dTDP-4-oxo-6-deoxyglucose" evidence="6">
    <location>
        <position position="139"/>
    </location>
</feature>
<organism evidence="8 9">
    <name type="scientific">Marispirochaeta aestuarii</name>
    <dbReference type="NCBI Taxonomy" id="1963862"/>
    <lineage>
        <taxon>Bacteria</taxon>
        <taxon>Pseudomonadati</taxon>
        <taxon>Spirochaetota</taxon>
        <taxon>Spirochaetia</taxon>
        <taxon>Spirochaetales</taxon>
        <taxon>Spirochaetaceae</taxon>
        <taxon>Marispirochaeta</taxon>
    </lineage>
</organism>
<comment type="caution">
    <text evidence="8">The sequence shown here is derived from an EMBL/GenBank/DDBJ whole genome shotgun (WGS) entry which is preliminary data.</text>
</comment>
<evidence type="ECO:0000256" key="6">
    <source>
        <dbReference type="PIRSR" id="PIRSR600888-3"/>
    </source>
</evidence>
<dbReference type="UniPathway" id="UPA00124"/>
<evidence type="ECO:0000256" key="7">
    <source>
        <dbReference type="RuleBase" id="RU364069"/>
    </source>
</evidence>
<comment type="similarity">
    <text evidence="7">Belongs to the dTDP-4-dehydrorhamnose 3,5-epimerase family.</text>
</comment>
<comment type="catalytic activity">
    <reaction evidence="1 7">
        <text>dTDP-4-dehydro-6-deoxy-alpha-D-glucose = dTDP-4-dehydro-beta-L-rhamnose</text>
        <dbReference type="Rhea" id="RHEA:16969"/>
        <dbReference type="ChEBI" id="CHEBI:57649"/>
        <dbReference type="ChEBI" id="CHEBI:62830"/>
        <dbReference type="EC" id="5.1.3.13"/>
    </reaction>
</comment>
<accession>A0A1Y1RWN4</accession>
<evidence type="ECO:0000256" key="1">
    <source>
        <dbReference type="ARBA" id="ARBA00001298"/>
    </source>
</evidence>
<dbReference type="InterPro" id="IPR011051">
    <property type="entry name" value="RmlC_Cupin_sf"/>
</dbReference>
<dbReference type="GO" id="GO:0019305">
    <property type="term" value="P:dTDP-rhamnose biosynthetic process"/>
    <property type="evidence" value="ECO:0007669"/>
    <property type="project" value="UniProtKB-UniRule"/>
</dbReference>
<feature type="active site" description="Proton donor" evidence="5">
    <location>
        <position position="133"/>
    </location>
</feature>
<dbReference type="PANTHER" id="PTHR21047:SF2">
    <property type="entry name" value="THYMIDINE DIPHOSPHO-4-KETO-RHAMNOSE 3,5-EPIMERASE"/>
    <property type="match status" value="1"/>
</dbReference>
<dbReference type="EC" id="5.1.3.13" evidence="3 7"/>
<dbReference type="InterPro" id="IPR014710">
    <property type="entry name" value="RmlC-like_jellyroll"/>
</dbReference>
<dbReference type="GO" id="GO:0000271">
    <property type="term" value="P:polysaccharide biosynthetic process"/>
    <property type="evidence" value="ECO:0007669"/>
    <property type="project" value="TreeGrafter"/>
</dbReference>
<evidence type="ECO:0000256" key="2">
    <source>
        <dbReference type="ARBA" id="ARBA00001997"/>
    </source>
</evidence>
<protein>
    <recommendedName>
        <fullName evidence="4 7">dTDP-4-dehydrorhamnose 3,5-epimerase</fullName>
        <ecNumber evidence="3 7">5.1.3.13</ecNumber>
    </recommendedName>
    <alternativeName>
        <fullName evidence="7">Thymidine diphospho-4-keto-rhamnose 3,5-epimerase</fullName>
    </alternativeName>
</protein>
<gene>
    <name evidence="8" type="ORF">B4O97_11805</name>
</gene>
<dbReference type="NCBIfam" id="TIGR01221">
    <property type="entry name" value="rmlC"/>
    <property type="match status" value="1"/>
</dbReference>
<dbReference type="Proteomes" id="UP000192343">
    <property type="component" value="Unassembled WGS sequence"/>
</dbReference>
<dbReference type="RefSeq" id="WP_083051057.1">
    <property type="nucleotide sequence ID" value="NZ_MWQY01000012.1"/>
</dbReference>
<evidence type="ECO:0000256" key="5">
    <source>
        <dbReference type="PIRSR" id="PIRSR600888-1"/>
    </source>
</evidence>
<dbReference type="Pfam" id="PF00908">
    <property type="entry name" value="dTDP_sugar_isom"/>
    <property type="match status" value="1"/>
</dbReference>
<dbReference type="Gene3D" id="2.60.120.10">
    <property type="entry name" value="Jelly Rolls"/>
    <property type="match status" value="1"/>
</dbReference>
<reference evidence="8 9" key="1">
    <citation type="submission" date="2017-03" db="EMBL/GenBank/DDBJ databases">
        <title>Draft Genome sequence of Marispirochaeta sp. strain JC444.</title>
        <authorList>
            <person name="Shivani Y."/>
            <person name="Subhash Y."/>
            <person name="Sasikala C."/>
            <person name="Ramana C."/>
        </authorList>
    </citation>
    <scope>NUCLEOTIDE SEQUENCE [LARGE SCALE GENOMIC DNA]</scope>
    <source>
        <strain evidence="8 9">JC444</strain>
    </source>
</reference>
<dbReference type="AlphaFoldDB" id="A0A1Y1RWN4"/>
<dbReference type="CDD" id="cd00438">
    <property type="entry name" value="cupin_RmlC"/>
    <property type="match status" value="1"/>
</dbReference>